<comment type="caution">
    <text evidence="4">The sequence shown here is derived from an EMBL/GenBank/DDBJ whole genome shotgun (WGS) entry which is preliminary data.</text>
</comment>
<dbReference type="AlphaFoldDB" id="A0A7K6JBW0"/>
<dbReference type="Pfam" id="PF07303">
    <property type="entry name" value="Occludin_ELL"/>
    <property type="match status" value="1"/>
</dbReference>
<evidence type="ECO:0000256" key="2">
    <source>
        <dbReference type="PROSITE-ProRule" id="PRU01324"/>
    </source>
</evidence>
<name>A0A7K6JBW0_9CORV</name>
<organism evidence="4 5">
    <name type="scientific">Machaerirhynchus nigripectus</name>
    <dbReference type="NCBI Taxonomy" id="1160894"/>
    <lineage>
        <taxon>Eukaryota</taxon>
        <taxon>Metazoa</taxon>
        <taxon>Chordata</taxon>
        <taxon>Craniata</taxon>
        <taxon>Vertebrata</taxon>
        <taxon>Euteleostomi</taxon>
        <taxon>Archelosauria</taxon>
        <taxon>Archosauria</taxon>
        <taxon>Dinosauria</taxon>
        <taxon>Saurischia</taxon>
        <taxon>Theropoda</taxon>
        <taxon>Coelurosauria</taxon>
        <taxon>Aves</taxon>
        <taxon>Neognathae</taxon>
        <taxon>Neoaves</taxon>
        <taxon>Telluraves</taxon>
        <taxon>Australaves</taxon>
        <taxon>Passeriformes</taxon>
        <taxon>Corvoidea</taxon>
        <taxon>Dicruridae</taxon>
        <taxon>Machaerirhynchus</taxon>
    </lineage>
</organism>
<keyword evidence="5" id="KW-1185">Reference proteome</keyword>
<dbReference type="PANTHER" id="PTHR23288">
    <property type="entry name" value="OCCLUDIN AND RNA POLYMERASE II ELONGATION FACTOR ELL"/>
    <property type="match status" value="1"/>
</dbReference>
<feature type="domain" description="OCEL" evidence="3">
    <location>
        <begin position="3"/>
        <end position="81"/>
    </location>
</feature>
<evidence type="ECO:0000313" key="5">
    <source>
        <dbReference type="Proteomes" id="UP000574967"/>
    </source>
</evidence>
<evidence type="ECO:0000259" key="3">
    <source>
        <dbReference type="PROSITE" id="PS51980"/>
    </source>
</evidence>
<dbReference type="GO" id="GO:0008023">
    <property type="term" value="C:transcription elongation factor complex"/>
    <property type="evidence" value="ECO:0007669"/>
    <property type="project" value="TreeGrafter"/>
</dbReference>
<dbReference type="Gene3D" id="6.10.140.340">
    <property type="match status" value="1"/>
</dbReference>
<evidence type="ECO:0000256" key="1">
    <source>
        <dbReference type="ARBA" id="ARBA00009171"/>
    </source>
</evidence>
<proteinExistence type="inferred from homology"/>
<dbReference type="InterPro" id="IPR010844">
    <property type="entry name" value="Occludin_ELL"/>
</dbReference>
<comment type="similarity">
    <text evidence="1 2">Belongs to the ELL/occludin family.</text>
</comment>
<reference evidence="4 5" key="1">
    <citation type="submission" date="2019-09" db="EMBL/GenBank/DDBJ databases">
        <title>Bird 10,000 Genomes (B10K) Project - Family phase.</title>
        <authorList>
            <person name="Zhang G."/>
        </authorList>
    </citation>
    <scope>NUCLEOTIDE SEQUENCE [LARGE SCALE GENOMIC DNA]</scope>
    <source>
        <strain evidence="4">B10K-DU-029-43</strain>
        <tissue evidence="4">Heart</tissue>
    </source>
</reference>
<dbReference type="GO" id="GO:0032968">
    <property type="term" value="P:positive regulation of transcription elongation by RNA polymerase II"/>
    <property type="evidence" value="ECO:0007669"/>
    <property type="project" value="TreeGrafter"/>
</dbReference>
<dbReference type="EMBL" id="VZRQ01008379">
    <property type="protein sequence ID" value="NWV97407.1"/>
    <property type="molecule type" value="Genomic_DNA"/>
</dbReference>
<dbReference type="GO" id="GO:0000987">
    <property type="term" value="F:cis-regulatory region sequence-specific DNA binding"/>
    <property type="evidence" value="ECO:0007669"/>
    <property type="project" value="TreeGrafter"/>
</dbReference>
<protein>
    <submittedName>
        <fullName evidence="4">ELL2 factor</fullName>
    </submittedName>
</protein>
<gene>
    <name evidence="4" type="primary">Ell2</name>
    <name evidence="4" type="ORF">MACNIG_R15628</name>
</gene>
<dbReference type="PROSITE" id="PS51980">
    <property type="entry name" value="OCEL"/>
    <property type="match status" value="1"/>
</dbReference>
<sequence length="81" mass="9829">CSNFSIREYVAMVSLEQCQHYKDDFTTEYEEYRNLHVLIDKITRSFRKFDEQWKFLSAGSKAYQVEKDKTVKITFHLSYPF</sequence>
<dbReference type="PANTHER" id="PTHR23288:SF8">
    <property type="entry name" value="RNA POLYMERASE II ELONGATION FACTOR ELL2"/>
    <property type="match status" value="1"/>
</dbReference>
<dbReference type="InterPro" id="IPR031176">
    <property type="entry name" value="ELL/occludin"/>
</dbReference>
<accession>A0A7K6JBW0</accession>
<dbReference type="Proteomes" id="UP000574967">
    <property type="component" value="Unassembled WGS sequence"/>
</dbReference>
<dbReference type="SUPFAM" id="SSF144292">
    <property type="entry name" value="occludin/ELL-like"/>
    <property type="match status" value="1"/>
</dbReference>
<feature type="non-terminal residue" evidence="4">
    <location>
        <position position="81"/>
    </location>
</feature>
<dbReference type="GO" id="GO:0042795">
    <property type="term" value="P:snRNA transcription by RNA polymerase II"/>
    <property type="evidence" value="ECO:0007669"/>
    <property type="project" value="TreeGrafter"/>
</dbReference>
<evidence type="ECO:0000313" key="4">
    <source>
        <dbReference type="EMBL" id="NWV97407.1"/>
    </source>
</evidence>
<feature type="non-terminal residue" evidence="4">
    <location>
        <position position="1"/>
    </location>
</feature>